<dbReference type="PANTHER" id="PTHR10196:SF93">
    <property type="entry name" value="L-RHAMNULOKINASE"/>
    <property type="match status" value="1"/>
</dbReference>
<dbReference type="Gene3D" id="3.30.420.40">
    <property type="match status" value="2"/>
</dbReference>
<dbReference type="GO" id="GO:0019301">
    <property type="term" value="P:rhamnose catabolic process"/>
    <property type="evidence" value="ECO:0007669"/>
    <property type="project" value="InterPro"/>
</dbReference>
<evidence type="ECO:0000313" key="11">
    <source>
        <dbReference type="Proteomes" id="UP000760668"/>
    </source>
</evidence>
<keyword evidence="7" id="KW-0684">Rhamnose metabolism</keyword>
<dbReference type="InterPro" id="IPR018485">
    <property type="entry name" value="FGGY_C"/>
</dbReference>
<evidence type="ECO:0000256" key="1">
    <source>
        <dbReference type="ARBA" id="ARBA00009156"/>
    </source>
</evidence>
<feature type="domain" description="Carbohydrate kinase FGGY N-terminal" evidence="8">
    <location>
        <begin position="3"/>
        <end position="239"/>
    </location>
</feature>
<gene>
    <name evidence="10" type="ORF">K8V01_09455</name>
</gene>
<keyword evidence="3" id="KW-0547">Nucleotide-binding</keyword>
<organism evidence="10 11">
    <name type="scientific">Pseudoflavonifractor capillosus</name>
    <dbReference type="NCBI Taxonomy" id="106588"/>
    <lineage>
        <taxon>Bacteria</taxon>
        <taxon>Bacillati</taxon>
        <taxon>Bacillota</taxon>
        <taxon>Clostridia</taxon>
        <taxon>Eubacteriales</taxon>
        <taxon>Oscillospiraceae</taxon>
        <taxon>Pseudoflavonifractor</taxon>
    </lineage>
</organism>
<dbReference type="RefSeq" id="WP_295368056.1">
    <property type="nucleotide sequence ID" value="NZ_DYUC01000095.1"/>
</dbReference>
<comment type="similarity">
    <text evidence="1">Belongs to the FGGY kinase family.</text>
</comment>
<evidence type="ECO:0000256" key="7">
    <source>
        <dbReference type="ARBA" id="ARBA00023308"/>
    </source>
</evidence>
<keyword evidence="6" id="KW-1015">Disulfide bond</keyword>
<evidence type="ECO:0000313" key="10">
    <source>
        <dbReference type="EMBL" id="HJG87230.1"/>
    </source>
</evidence>
<dbReference type="GO" id="GO:0005829">
    <property type="term" value="C:cytosol"/>
    <property type="evidence" value="ECO:0007669"/>
    <property type="project" value="TreeGrafter"/>
</dbReference>
<protein>
    <submittedName>
        <fullName evidence="10">Rhamnulokinase</fullName>
    </submittedName>
</protein>
<dbReference type="InterPro" id="IPR043129">
    <property type="entry name" value="ATPase_NBD"/>
</dbReference>
<dbReference type="EMBL" id="DYUC01000095">
    <property type="protein sequence ID" value="HJG87230.1"/>
    <property type="molecule type" value="Genomic_DNA"/>
</dbReference>
<dbReference type="InterPro" id="IPR018484">
    <property type="entry name" value="FGGY_N"/>
</dbReference>
<evidence type="ECO:0000256" key="2">
    <source>
        <dbReference type="ARBA" id="ARBA00022679"/>
    </source>
</evidence>
<dbReference type="SUPFAM" id="SSF53067">
    <property type="entry name" value="Actin-like ATPase domain"/>
    <property type="match status" value="2"/>
</dbReference>
<evidence type="ECO:0000259" key="8">
    <source>
        <dbReference type="Pfam" id="PF00370"/>
    </source>
</evidence>
<keyword evidence="2" id="KW-0808">Transferase</keyword>
<sequence length="438" mass="48115">MIHLAIDIGASSGRHIAAWREDGELKMKEVYRFSNLPDERDGHLVWDLDRLCREVVSGLRACKEQGIVPDSVGIDTWAVDYVLLDSRDQPILPLYCYRDSRGAEGAELAHKTVPFDKLYERTGIQFQPFNTIYQLCWDKAHGRLDHAADFLMLPEYLSFYLSGVKAHEYTNASSTGLLDAKGRTWDMEIVSALGLPERLFAAPPRTPPVKLGRLKADIGSQVGFDCDVVLPATHDTASAIAALPQKGTAYISSGTWSLLGAELAQPVTTPAAMKANFTNEGGVGTIRFLKNIMGLWLVQCLKRELDDRYSFAQLAQLARDEANFDYRLDVNSARYLAPKSVRAEIDGECAQKGWPVPQTPGQYAHAIYQSLAHAYAAALDELESITGEKFDVLCIVGGGANNTYLNELTEQAIGRSVLTGSPEATALGNILLQEAAYV</sequence>
<dbReference type="InterPro" id="IPR013449">
    <property type="entry name" value="Rhamnulokinase"/>
</dbReference>
<accession>A0A921SSU7</accession>
<dbReference type="Pfam" id="PF02782">
    <property type="entry name" value="FGGY_C"/>
    <property type="match status" value="1"/>
</dbReference>
<reference evidence="10" key="2">
    <citation type="submission" date="2021-09" db="EMBL/GenBank/DDBJ databases">
        <authorList>
            <person name="Gilroy R."/>
        </authorList>
    </citation>
    <scope>NUCLEOTIDE SEQUENCE</scope>
    <source>
        <strain evidence="10">CHK179-5677</strain>
    </source>
</reference>
<dbReference type="AlphaFoldDB" id="A0A921SSU7"/>
<dbReference type="Pfam" id="PF00370">
    <property type="entry name" value="FGGY_N"/>
    <property type="match status" value="1"/>
</dbReference>
<dbReference type="PANTHER" id="PTHR10196">
    <property type="entry name" value="SUGAR KINASE"/>
    <property type="match status" value="1"/>
</dbReference>
<reference evidence="10" key="1">
    <citation type="journal article" date="2021" name="PeerJ">
        <title>Extensive microbial diversity within the chicken gut microbiome revealed by metagenomics and culture.</title>
        <authorList>
            <person name="Gilroy R."/>
            <person name="Ravi A."/>
            <person name="Getino M."/>
            <person name="Pursley I."/>
            <person name="Horton D.L."/>
            <person name="Alikhan N.F."/>
            <person name="Baker D."/>
            <person name="Gharbi K."/>
            <person name="Hall N."/>
            <person name="Watson M."/>
            <person name="Adriaenssens E.M."/>
            <person name="Foster-Nyarko E."/>
            <person name="Jarju S."/>
            <person name="Secka A."/>
            <person name="Antonio M."/>
            <person name="Oren A."/>
            <person name="Chaudhuri R.R."/>
            <person name="La Ragione R."/>
            <person name="Hildebrand F."/>
            <person name="Pallen M.J."/>
        </authorList>
    </citation>
    <scope>NUCLEOTIDE SEQUENCE</scope>
    <source>
        <strain evidence="10">CHK179-5677</strain>
    </source>
</reference>
<keyword evidence="4" id="KW-0418">Kinase</keyword>
<evidence type="ECO:0000256" key="3">
    <source>
        <dbReference type="ARBA" id="ARBA00022741"/>
    </source>
</evidence>
<dbReference type="GO" id="GO:0006071">
    <property type="term" value="P:glycerol metabolic process"/>
    <property type="evidence" value="ECO:0007669"/>
    <property type="project" value="TreeGrafter"/>
</dbReference>
<name>A0A921SSU7_9FIRM</name>
<dbReference type="GO" id="GO:0008993">
    <property type="term" value="F:rhamnulokinase activity"/>
    <property type="evidence" value="ECO:0007669"/>
    <property type="project" value="InterPro"/>
</dbReference>
<dbReference type="GO" id="GO:0005524">
    <property type="term" value="F:ATP binding"/>
    <property type="evidence" value="ECO:0007669"/>
    <property type="project" value="UniProtKB-KW"/>
</dbReference>
<evidence type="ECO:0000256" key="4">
    <source>
        <dbReference type="ARBA" id="ARBA00022777"/>
    </source>
</evidence>
<comment type="caution">
    <text evidence="10">The sequence shown here is derived from an EMBL/GenBank/DDBJ whole genome shotgun (WGS) entry which is preliminary data.</text>
</comment>
<dbReference type="Proteomes" id="UP000760668">
    <property type="component" value="Unassembled WGS sequence"/>
</dbReference>
<dbReference type="GO" id="GO:0004370">
    <property type="term" value="F:glycerol kinase activity"/>
    <property type="evidence" value="ECO:0007669"/>
    <property type="project" value="TreeGrafter"/>
</dbReference>
<proteinExistence type="inferred from homology"/>
<evidence type="ECO:0000256" key="5">
    <source>
        <dbReference type="ARBA" id="ARBA00022840"/>
    </source>
</evidence>
<evidence type="ECO:0000256" key="6">
    <source>
        <dbReference type="ARBA" id="ARBA00023157"/>
    </source>
</evidence>
<evidence type="ECO:0000259" key="9">
    <source>
        <dbReference type="Pfam" id="PF02782"/>
    </source>
</evidence>
<feature type="domain" description="Carbohydrate kinase FGGY C-terminal" evidence="9">
    <location>
        <begin position="249"/>
        <end position="436"/>
    </location>
</feature>
<keyword evidence="5" id="KW-0067">ATP-binding</keyword>
<dbReference type="CDD" id="cd07771">
    <property type="entry name" value="ASKHA_NBD_FGGY_RhaB-like"/>
    <property type="match status" value="1"/>
</dbReference>